<dbReference type="KEGG" id="sre:PTSG_08498"/>
<dbReference type="InParanoid" id="F2UJV3"/>
<evidence type="ECO:0000313" key="2">
    <source>
        <dbReference type="EMBL" id="EGD77402.1"/>
    </source>
</evidence>
<dbReference type="GO" id="GO:0006302">
    <property type="term" value="P:double-strand break repair"/>
    <property type="evidence" value="ECO:0007669"/>
    <property type="project" value="InterPro"/>
</dbReference>
<organism evidence="3">
    <name type="scientific">Salpingoeca rosetta (strain ATCC 50818 / BSB-021)</name>
    <dbReference type="NCBI Taxonomy" id="946362"/>
    <lineage>
        <taxon>Eukaryota</taxon>
        <taxon>Choanoflagellata</taxon>
        <taxon>Craspedida</taxon>
        <taxon>Salpingoecidae</taxon>
        <taxon>Salpingoeca</taxon>
    </lineage>
</organism>
<evidence type="ECO:0008006" key="4">
    <source>
        <dbReference type="Google" id="ProtNLM"/>
    </source>
</evidence>
<reference evidence="2" key="1">
    <citation type="submission" date="2009-08" db="EMBL/GenBank/DDBJ databases">
        <title>Annotation of Salpingoeca rosetta.</title>
        <authorList>
            <consortium name="The Broad Institute Genome Sequencing Platform"/>
            <person name="Russ C."/>
            <person name="Cuomo C."/>
            <person name="Burger G."/>
            <person name="Gray M.W."/>
            <person name="Holland P.W.H."/>
            <person name="King N."/>
            <person name="Lang F.B.F."/>
            <person name="Roger A.J."/>
            <person name="Ruiz-Trillo I."/>
            <person name="Young S.K."/>
            <person name="Zeng Q."/>
            <person name="Gargeya S."/>
            <person name="Alvarado L."/>
            <person name="Berlin A."/>
            <person name="Chapman S.B."/>
            <person name="Chen Z."/>
            <person name="Freedman E."/>
            <person name="Gellesch M."/>
            <person name="Goldberg J."/>
            <person name="Griggs A."/>
            <person name="Gujja S."/>
            <person name="Heilman E."/>
            <person name="Heiman D."/>
            <person name="Howarth C."/>
            <person name="Mehta T."/>
            <person name="Neiman D."/>
            <person name="Pearson M."/>
            <person name="Roberts A."/>
            <person name="Saif S."/>
            <person name="Shea T."/>
            <person name="Shenoy N."/>
            <person name="Sisk P."/>
            <person name="Stolte C."/>
            <person name="Sykes S."/>
            <person name="White J."/>
            <person name="Yandava C."/>
            <person name="Haas B."/>
            <person name="Nusbaum C."/>
            <person name="Birren B."/>
        </authorList>
    </citation>
    <scope>NUCLEOTIDE SEQUENCE [LARGE SCALE GENOMIC DNA]</scope>
    <source>
        <strain evidence="2">ATCC 50818</strain>
    </source>
</reference>
<gene>
    <name evidence="2" type="ORF">PTSG_08498</name>
</gene>
<dbReference type="RefSeq" id="XP_004990746.1">
    <property type="nucleotide sequence ID" value="XM_004990689.1"/>
</dbReference>
<evidence type="ECO:0000313" key="3">
    <source>
        <dbReference type="Proteomes" id="UP000007799"/>
    </source>
</evidence>
<name>F2UJV3_SALR5</name>
<protein>
    <recommendedName>
        <fullName evidence="4">SMC hinge domain-containing protein</fullName>
    </recommendedName>
</protein>
<proteinExistence type="predicted"/>
<dbReference type="EMBL" id="GL832977">
    <property type="protein sequence ID" value="EGD77402.1"/>
    <property type="molecule type" value="Genomic_DNA"/>
</dbReference>
<dbReference type="PANTHER" id="PTHR22640:SF2">
    <property type="entry name" value="STRUCTURAL MAINTENANCE OF CHROMOSOMES FLEXIBLE HINGE DOMAIN-CONTAINING PROTEIN 1"/>
    <property type="match status" value="1"/>
</dbReference>
<dbReference type="Proteomes" id="UP000007799">
    <property type="component" value="Unassembled WGS sequence"/>
</dbReference>
<accession>F2UJV3</accession>
<feature type="region of interest" description="Disordered" evidence="1">
    <location>
        <begin position="1403"/>
        <end position="1435"/>
    </location>
</feature>
<dbReference type="InterPro" id="IPR038892">
    <property type="entry name" value="SMCHD1"/>
</dbReference>
<keyword evidence="3" id="KW-1185">Reference proteome</keyword>
<dbReference type="PANTHER" id="PTHR22640">
    <property type="entry name" value="STRUCTURAL MAINTENANCE OF CHROMOSOMES FLEXIBLE HINGE DOMAIN-CONTAINING PROTEIN 1"/>
    <property type="match status" value="1"/>
</dbReference>
<evidence type="ECO:0000256" key="1">
    <source>
        <dbReference type="SAM" id="MobiDB-lite"/>
    </source>
</evidence>
<sequence>MYFVYTKLRTPAQVYKAGTCVHRKGGDEFSGKITRFLVERMGGSGQKPPTSLLLPKQARAYAVVRLYPTDYHNNADRFVDLTRLSSLNVMTEHAFNIKMTHLKKRLPCRIVCRFYSDGKEFSPDEPIPLTDLTRGGKVDIQALFESASGDVLTEKKVYDGQEIRAQQEVKLLGESQYTPTQDMVVPSYTTKGDRNSERAKSERGFWFYTHVTAPCELLVACESSLVKEMYQQTLVFAAGEVANVKVDVLTPKVSLSDCIEIRCTYMDKNNNMCLLPDDSQLDRYIPEAFGDNVRTLTYSVPEDRSYITLEVGVQGKVDQQGTRAVIKLLFTHLNKEKTTKATLYPGRPRCVELCEGESPTFYNKQPLPPLRLKITDKYGNLCRFKRKELQPLLFAIQSKDIPDPMHIIYANSSGELVDTPAITFHPVVRAPKTMKIAIALLDAEKLRKTSPTSSVKTRADAAKIVDGRKCGLHATILPGPDPCIVRLALRGLAVDFSSDSLEVSKEELLELVGRSNETFDDIAVTVLTESGDEVDLGKVPHFKAEQGHKNVTKFVKQHGKLPALSGPSRAPGQHVHSFTFRLGDTRVSAHVQIVAEPGALAQLQVHGQLGEVHRRMTVSKANPLVVRGLDEDENTVPLKAEDIDLTGDINNTTMKKEVLKTGEVALYGFSVNSSPGQTQLDVHNTAANLHTKHALQVLPGIPHAVAVFEQGDESAVDPGSELTVEANAELFSEIRVRVVDADGHHCTYLTSGVVAITTSKKDINLTAEPSALQTQLHDAEATFKHVSLSGKPGTTNIIFHLKTSAPVAGGSKTKFKLGGALRVRMTEDMSTPAKIKFPTAENDELPAITAGEAFSFPVQVVSKGGDVVMPSVLEQLGFSLAAKGLQAHMNSTRSVLLACSPSEDNINLIVQAPDPLTTTGRVAIKLQLRAGKKRLTAKTVVAVHPSAPVAVAAAEGVEPASVIALAPNGSPGRLFPSVTFLLKDQYGNTVPAEADMPCRLSLQQENGEGELELQPTTTPFSNSTQVNAVARTAFPPGQYTFTAAGPEGVKPLQRIIQVLDSRKDAKVSAQQRHEKKLVMDNLNRSLAQQQQKLRATKAAFEKFSQLRKIKATIEDILRHHIRSRRRTALRAEDLLRHPDACAELIAQRTSSRRRGGREPQQVPARFRGQDVLGFVGELLEAEDQMSQRLASYALGSHINSIICVRRETALKLQRSYSVRDIERLPRQPFRQDTPSAVARFGGRALSSYITPRVNDERLFGLLNRMLHGLYVFKDMDTAVAFRDARDQADRADSRRSSRGQPTARELSFRTLFTQDMRKVDSLGFFGGRSGQVPPLDKLHGCVWLKAEESNELRALRAAQPYCDNFFTVQAELADFDKDEATLQREIESLQAHGQALMTELRNIGGLPTDPRTQRPQAAAPHASGGDGNPQKRHKP</sequence>
<dbReference type="GeneID" id="16071304"/>